<name>A0A3B0VMR4_9ZZZZ</name>
<accession>A0A3B0VMR4</accession>
<dbReference type="InterPro" id="IPR000093">
    <property type="entry name" value="DNA_Rcmb_RecR"/>
</dbReference>
<dbReference type="NCBIfam" id="TIGR00615">
    <property type="entry name" value="recR"/>
    <property type="match status" value="1"/>
</dbReference>
<proteinExistence type="inferred from homology"/>
<dbReference type="CDD" id="cd01025">
    <property type="entry name" value="TOPRIM_recR"/>
    <property type="match status" value="1"/>
</dbReference>
<keyword evidence="1" id="KW-0479">Metal-binding</keyword>
<keyword evidence="5" id="KW-0233">DNA recombination</keyword>
<dbReference type="AlphaFoldDB" id="A0A3B0VMR4"/>
<evidence type="ECO:0000313" key="8">
    <source>
        <dbReference type="EMBL" id="VAW41770.1"/>
    </source>
</evidence>
<reference evidence="8" key="1">
    <citation type="submission" date="2018-06" db="EMBL/GenBank/DDBJ databases">
        <authorList>
            <person name="Zhirakovskaya E."/>
        </authorList>
    </citation>
    <scope>NUCLEOTIDE SEQUENCE</scope>
</reference>
<dbReference type="InterPro" id="IPR034137">
    <property type="entry name" value="TOPRIM_RecR"/>
</dbReference>
<dbReference type="InterPro" id="IPR023627">
    <property type="entry name" value="Rcmb_RecR"/>
</dbReference>
<evidence type="ECO:0000256" key="2">
    <source>
        <dbReference type="ARBA" id="ARBA00022763"/>
    </source>
</evidence>
<dbReference type="Gene3D" id="6.10.250.240">
    <property type="match status" value="1"/>
</dbReference>
<dbReference type="Pfam" id="PF13662">
    <property type="entry name" value="Toprim_4"/>
    <property type="match status" value="1"/>
</dbReference>
<sequence length="202" mass="22346">MQIVPPALERLVADLTRLPGIGRKTATRLALYILRRPAAEALSLADDLASLHASIRMCGRCFAFSETDPCSICSDARRDDRLVCVVEEPGDLMAIEKTGVFRGVYHILHGVLSPMDGIGPEELKIKELYDRIKEQETAEILIATSSTVPGEATASFLMDQLRRFPVRVSRLACGIPMGMDIKYADEHTLARAIESRQNIDHL</sequence>
<protein>
    <submittedName>
        <fullName evidence="8">Recombination protein RecR</fullName>
    </submittedName>
</protein>
<gene>
    <name evidence="8" type="ORF">MNBD_DELTA04-1742</name>
</gene>
<dbReference type="Pfam" id="PF21176">
    <property type="entry name" value="RecR_HhH"/>
    <property type="match status" value="1"/>
</dbReference>
<dbReference type="GO" id="GO:0008270">
    <property type="term" value="F:zinc ion binding"/>
    <property type="evidence" value="ECO:0007669"/>
    <property type="project" value="UniProtKB-KW"/>
</dbReference>
<evidence type="ECO:0000256" key="3">
    <source>
        <dbReference type="ARBA" id="ARBA00022771"/>
    </source>
</evidence>
<evidence type="ECO:0000259" key="7">
    <source>
        <dbReference type="PROSITE" id="PS50880"/>
    </source>
</evidence>
<dbReference type="Pfam" id="PF02132">
    <property type="entry name" value="RecR_ZnF"/>
    <property type="match status" value="1"/>
</dbReference>
<keyword evidence="2" id="KW-0227">DNA damage</keyword>
<dbReference type="PROSITE" id="PS01300">
    <property type="entry name" value="RECR"/>
    <property type="match status" value="1"/>
</dbReference>
<evidence type="ECO:0000256" key="4">
    <source>
        <dbReference type="ARBA" id="ARBA00022833"/>
    </source>
</evidence>
<evidence type="ECO:0000256" key="5">
    <source>
        <dbReference type="ARBA" id="ARBA00023172"/>
    </source>
</evidence>
<dbReference type="HAMAP" id="MF_00017">
    <property type="entry name" value="RecR"/>
    <property type="match status" value="1"/>
</dbReference>
<dbReference type="Pfam" id="PF21175">
    <property type="entry name" value="RecR_C"/>
    <property type="match status" value="1"/>
</dbReference>
<keyword evidence="3" id="KW-0863">Zinc-finger</keyword>
<dbReference type="SMART" id="SM00493">
    <property type="entry name" value="TOPRIM"/>
    <property type="match status" value="1"/>
</dbReference>
<dbReference type="GO" id="GO:0006310">
    <property type="term" value="P:DNA recombination"/>
    <property type="evidence" value="ECO:0007669"/>
    <property type="project" value="UniProtKB-KW"/>
</dbReference>
<keyword evidence="4" id="KW-0862">Zinc</keyword>
<dbReference type="GO" id="GO:0003677">
    <property type="term" value="F:DNA binding"/>
    <property type="evidence" value="ECO:0007669"/>
    <property type="project" value="InterPro"/>
</dbReference>
<dbReference type="Gene3D" id="3.40.1360.10">
    <property type="match status" value="1"/>
</dbReference>
<dbReference type="SUPFAM" id="SSF111304">
    <property type="entry name" value="Recombination protein RecR"/>
    <property type="match status" value="1"/>
</dbReference>
<dbReference type="PANTHER" id="PTHR30446">
    <property type="entry name" value="RECOMBINATION PROTEIN RECR"/>
    <property type="match status" value="1"/>
</dbReference>
<dbReference type="Gene3D" id="1.10.8.420">
    <property type="entry name" value="RecR Domain 1"/>
    <property type="match status" value="1"/>
</dbReference>
<organism evidence="8">
    <name type="scientific">hydrothermal vent metagenome</name>
    <dbReference type="NCBI Taxonomy" id="652676"/>
    <lineage>
        <taxon>unclassified sequences</taxon>
        <taxon>metagenomes</taxon>
        <taxon>ecological metagenomes</taxon>
    </lineage>
</organism>
<dbReference type="PANTHER" id="PTHR30446:SF0">
    <property type="entry name" value="RECOMBINATION PROTEIN RECR"/>
    <property type="match status" value="1"/>
</dbReference>
<dbReference type="Gene3D" id="3.30.60.80">
    <property type="match status" value="1"/>
</dbReference>
<evidence type="ECO:0000256" key="6">
    <source>
        <dbReference type="ARBA" id="ARBA00023204"/>
    </source>
</evidence>
<feature type="domain" description="Toprim" evidence="7">
    <location>
        <begin position="81"/>
        <end position="176"/>
    </location>
</feature>
<dbReference type="GO" id="GO:0006281">
    <property type="term" value="P:DNA repair"/>
    <property type="evidence" value="ECO:0007669"/>
    <property type="project" value="UniProtKB-KW"/>
</dbReference>
<dbReference type="EMBL" id="UOEY01000136">
    <property type="protein sequence ID" value="VAW41770.1"/>
    <property type="molecule type" value="Genomic_DNA"/>
</dbReference>
<dbReference type="PROSITE" id="PS50880">
    <property type="entry name" value="TOPRIM"/>
    <property type="match status" value="1"/>
</dbReference>
<keyword evidence="6" id="KW-0234">DNA repair</keyword>
<dbReference type="InterPro" id="IPR006171">
    <property type="entry name" value="TOPRIM_dom"/>
</dbReference>
<evidence type="ECO:0000256" key="1">
    <source>
        <dbReference type="ARBA" id="ARBA00022723"/>
    </source>
</evidence>
<dbReference type="InterPro" id="IPR015967">
    <property type="entry name" value="Rcmb_RecR_Znf"/>
</dbReference>